<dbReference type="GO" id="GO:0046527">
    <property type="term" value="F:glucosyltransferase activity"/>
    <property type="evidence" value="ECO:0007669"/>
    <property type="project" value="TreeGrafter"/>
</dbReference>
<proteinExistence type="predicted"/>
<accession>A0A2I0VP36</accession>
<dbReference type="GO" id="GO:0005886">
    <property type="term" value="C:plasma membrane"/>
    <property type="evidence" value="ECO:0007669"/>
    <property type="project" value="TreeGrafter"/>
</dbReference>
<dbReference type="PANTHER" id="PTHR12741">
    <property type="entry name" value="LYST-INTERACTING PROTEIN LIP5 DOPAMINE RESPONSIVE PROTEIN DRG-1"/>
    <property type="match status" value="1"/>
</dbReference>
<dbReference type="STRING" id="906689.A0A2I0VP36"/>
<dbReference type="InterPro" id="IPR026899">
    <property type="entry name" value="FKS1-like_dom1"/>
</dbReference>
<reference evidence="3 4" key="2">
    <citation type="journal article" date="2017" name="Nature">
        <title>The Apostasia genome and the evolution of orchids.</title>
        <authorList>
            <person name="Zhang G.Q."/>
            <person name="Liu K.W."/>
            <person name="Li Z."/>
            <person name="Lohaus R."/>
            <person name="Hsiao Y.Y."/>
            <person name="Niu S.C."/>
            <person name="Wang J.Y."/>
            <person name="Lin Y.C."/>
            <person name="Xu Q."/>
            <person name="Chen L.J."/>
            <person name="Yoshida K."/>
            <person name="Fujiwara S."/>
            <person name="Wang Z.W."/>
            <person name="Zhang Y.Q."/>
            <person name="Mitsuda N."/>
            <person name="Wang M."/>
            <person name="Liu G.H."/>
            <person name="Pecoraro L."/>
            <person name="Huang H.X."/>
            <person name="Xiao X.J."/>
            <person name="Lin M."/>
            <person name="Wu X.Y."/>
            <person name="Wu W.L."/>
            <person name="Chen Y.Y."/>
            <person name="Chang S.B."/>
            <person name="Sakamoto S."/>
            <person name="Ohme-Takagi M."/>
            <person name="Yagi M."/>
            <person name="Zeng S.J."/>
            <person name="Shen C.Y."/>
            <person name="Yeh C.M."/>
            <person name="Luo Y.B."/>
            <person name="Tsai W.C."/>
            <person name="Van de Peer Y."/>
            <person name="Liu Z.J."/>
        </authorList>
    </citation>
    <scope>NUCLEOTIDE SEQUENCE [LARGE SCALE GENOMIC DNA]</scope>
    <source>
        <tissue evidence="3">The whole plant</tissue>
    </source>
</reference>
<evidence type="ECO:0000313" key="4">
    <source>
        <dbReference type="Proteomes" id="UP000233837"/>
    </source>
</evidence>
<feature type="transmembrane region" description="Helical" evidence="1">
    <location>
        <begin position="159"/>
        <end position="177"/>
    </location>
</feature>
<reference evidence="3 4" key="1">
    <citation type="journal article" date="2016" name="Sci. Rep.">
        <title>The Dendrobium catenatum Lindl. genome sequence provides insights into polysaccharide synthase, floral development and adaptive evolution.</title>
        <authorList>
            <person name="Zhang G.Q."/>
            <person name="Xu Q."/>
            <person name="Bian C."/>
            <person name="Tsai W.C."/>
            <person name="Yeh C.M."/>
            <person name="Liu K.W."/>
            <person name="Yoshida K."/>
            <person name="Zhang L.S."/>
            <person name="Chang S.B."/>
            <person name="Chen F."/>
            <person name="Shi Y."/>
            <person name="Su Y.Y."/>
            <person name="Zhang Y.Q."/>
            <person name="Chen L.J."/>
            <person name="Yin Y."/>
            <person name="Lin M."/>
            <person name="Huang H."/>
            <person name="Deng H."/>
            <person name="Wang Z.W."/>
            <person name="Zhu S.L."/>
            <person name="Zhao X."/>
            <person name="Deng C."/>
            <person name="Niu S.C."/>
            <person name="Huang J."/>
            <person name="Wang M."/>
            <person name="Liu G.H."/>
            <person name="Yang H.J."/>
            <person name="Xiao X.J."/>
            <person name="Hsiao Y.Y."/>
            <person name="Wu W.L."/>
            <person name="Chen Y.Y."/>
            <person name="Mitsuda N."/>
            <person name="Ohme-Takagi M."/>
            <person name="Luo Y.B."/>
            <person name="Van de Peer Y."/>
            <person name="Liu Z.J."/>
        </authorList>
    </citation>
    <scope>NUCLEOTIDE SEQUENCE [LARGE SCALE GENOMIC DNA]</scope>
    <source>
        <tissue evidence="3">The whole plant</tissue>
    </source>
</reference>
<keyword evidence="1" id="KW-1133">Transmembrane helix</keyword>
<sequence>MAKHYQIASVLYDVLKLVVPSDRVDDEIRAAVHALQNVDGLPMPRLNSSENVPLKVDGSLIPEDGNRSVKDLLDWLLLVFGFQMANELRAILFGNVHSASGGYFKPAYQGEESFLKEVVTPIYLVMRKHVDQVAGRRKAKINFVEVRTFWHLFRSFDRMWTFFILAFQAMLIIAWSPSGSVTAFFDPDVFKSVLSIFLTAALLNFLQGRKSDRLKFLLKPWKQCISDHTVVDRYTLWLSQPS</sequence>
<dbReference type="PANTHER" id="PTHR12741:SF16">
    <property type="entry name" value="CALLOSE SYNTHASE 7"/>
    <property type="match status" value="1"/>
</dbReference>
<dbReference type="SMART" id="SM01205">
    <property type="entry name" value="FKS1_dom1"/>
    <property type="match status" value="1"/>
</dbReference>
<evidence type="ECO:0000313" key="3">
    <source>
        <dbReference type="EMBL" id="PKU65174.1"/>
    </source>
</evidence>
<name>A0A2I0VP36_9ASPA</name>
<keyword evidence="1" id="KW-0472">Membrane</keyword>
<keyword evidence="1" id="KW-0812">Transmembrane</keyword>
<protein>
    <submittedName>
        <fullName evidence="3">Callose synthase 7</fullName>
    </submittedName>
</protein>
<feature type="transmembrane region" description="Helical" evidence="1">
    <location>
        <begin position="189"/>
        <end position="206"/>
    </location>
</feature>
<dbReference type="Proteomes" id="UP000233837">
    <property type="component" value="Unassembled WGS sequence"/>
</dbReference>
<feature type="domain" description="1,3-beta-glucan synthase component FKS1-like" evidence="2">
    <location>
        <begin position="66"/>
        <end position="151"/>
    </location>
</feature>
<dbReference type="AlphaFoldDB" id="A0A2I0VP36"/>
<organism evidence="3 4">
    <name type="scientific">Dendrobium catenatum</name>
    <dbReference type="NCBI Taxonomy" id="906689"/>
    <lineage>
        <taxon>Eukaryota</taxon>
        <taxon>Viridiplantae</taxon>
        <taxon>Streptophyta</taxon>
        <taxon>Embryophyta</taxon>
        <taxon>Tracheophyta</taxon>
        <taxon>Spermatophyta</taxon>
        <taxon>Magnoliopsida</taxon>
        <taxon>Liliopsida</taxon>
        <taxon>Asparagales</taxon>
        <taxon>Orchidaceae</taxon>
        <taxon>Epidendroideae</taxon>
        <taxon>Malaxideae</taxon>
        <taxon>Dendrobiinae</taxon>
        <taxon>Dendrobium</taxon>
    </lineage>
</organism>
<gene>
    <name evidence="3" type="primary">CALS7</name>
    <name evidence="3" type="ORF">MA16_Dca004790</name>
</gene>
<keyword evidence="4" id="KW-1185">Reference proteome</keyword>
<evidence type="ECO:0000259" key="2">
    <source>
        <dbReference type="SMART" id="SM01205"/>
    </source>
</evidence>
<dbReference type="EMBL" id="KZ503378">
    <property type="protein sequence ID" value="PKU65174.1"/>
    <property type="molecule type" value="Genomic_DNA"/>
</dbReference>
<evidence type="ECO:0000256" key="1">
    <source>
        <dbReference type="SAM" id="Phobius"/>
    </source>
</evidence>